<name>A0ABM8X1R2_9BURK</name>
<accession>A0ABM8X1R2</accession>
<evidence type="ECO:0000313" key="5">
    <source>
        <dbReference type="Proteomes" id="UP000701702"/>
    </source>
</evidence>
<evidence type="ECO:0008006" key="6">
    <source>
        <dbReference type="Google" id="ProtNLM"/>
    </source>
</evidence>
<dbReference type="EMBL" id="CAJZAF010000013">
    <property type="protein sequence ID" value="CAG9173797.1"/>
    <property type="molecule type" value="Genomic_DNA"/>
</dbReference>
<keyword evidence="3" id="KW-0808">Transferase</keyword>
<reference evidence="4 5" key="1">
    <citation type="submission" date="2021-08" db="EMBL/GenBank/DDBJ databases">
        <authorList>
            <person name="Peeters C."/>
        </authorList>
    </citation>
    <scope>NUCLEOTIDE SEQUENCE [LARGE SCALE GENOMIC DNA]</scope>
    <source>
        <strain evidence="4 5">LMG 23994</strain>
    </source>
</reference>
<comment type="caution">
    <text evidence="4">The sequence shown here is derived from an EMBL/GenBank/DDBJ whole genome shotgun (WGS) entry which is preliminary data.</text>
</comment>
<keyword evidence="5" id="KW-1185">Reference proteome</keyword>
<dbReference type="PANTHER" id="PTHR12526:SF640">
    <property type="entry name" value="COLANIC ACID BIOSYNTHESIS GLYCOSYLTRANSFERASE WCAL-RELATED"/>
    <property type="match status" value="1"/>
</dbReference>
<sequence length="380" mass="41999">MKYSALAVNLNGDSSAETKSEAATVRILVLSKYGRLGASSRLRGLQFRPWLEQAGLSLTVQPLLSDALLWQRYTGAGYRLAPLLHAYARRILALAGRRHFDLIWIEKEALPWLPAWLECGLLKGVPYVLDYDDAQFHVYDLHPSALVRFWYGRRLDALMAGARLVTAGNEYLAERARRAGASWVETVPTVIDLNRYGIQRRLSEEPGAPLRVVWIGSPSTVSYLSALQAALASLSHRHDFILRVIGGSITIPGVNVECLPWTEDTEAACIANCDVGIMPLLDSPWERGKCGYKLIQYMACGLPVIASPIGVNNEIVRDNVNGFLARDEAEWVSKLSQLLESADRRRIMGAAGRGLVENLYCVQAVIPRIANLFSQAAASR</sequence>
<gene>
    <name evidence="4" type="ORF">LMG23994_02712</name>
</gene>
<dbReference type="SUPFAM" id="SSF53756">
    <property type="entry name" value="UDP-Glycosyltransferase/glycogen phosphorylase"/>
    <property type="match status" value="1"/>
</dbReference>
<evidence type="ECO:0000313" key="4">
    <source>
        <dbReference type="EMBL" id="CAG9173797.1"/>
    </source>
</evidence>
<keyword evidence="2" id="KW-0328">Glycosyltransferase</keyword>
<protein>
    <recommendedName>
        <fullName evidence="6">Glycosyl transferase, group 1</fullName>
    </recommendedName>
</protein>
<proteinExistence type="inferred from homology"/>
<dbReference type="Proteomes" id="UP000701702">
    <property type="component" value="Unassembled WGS sequence"/>
</dbReference>
<dbReference type="CDD" id="cd03801">
    <property type="entry name" value="GT4_PimA-like"/>
    <property type="match status" value="1"/>
</dbReference>
<dbReference type="Gene3D" id="3.40.50.2000">
    <property type="entry name" value="Glycogen Phosphorylase B"/>
    <property type="match status" value="2"/>
</dbReference>
<organism evidence="4 5">
    <name type="scientific">Cupriavidus pinatubonensis</name>
    <dbReference type="NCBI Taxonomy" id="248026"/>
    <lineage>
        <taxon>Bacteria</taxon>
        <taxon>Pseudomonadati</taxon>
        <taxon>Pseudomonadota</taxon>
        <taxon>Betaproteobacteria</taxon>
        <taxon>Burkholderiales</taxon>
        <taxon>Burkholderiaceae</taxon>
        <taxon>Cupriavidus</taxon>
    </lineage>
</organism>
<evidence type="ECO:0000256" key="1">
    <source>
        <dbReference type="ARBA" id="ARBA00009481"/>
    </source>
</evidence>
<dbReference type="PANTHER" id="PTHR12526">
    <property type="entry name" value="GLYCOSYLTRANSFERASE"/>
    <property type="match status" value="1"/>
</dbReference>
<evidence type="ECO:0000256" key="3">
    <source>
        <dbReference type="ARBA" id="ARBA00022679"/>
    </source>
</evidence>
<dbReference type="RefSeq" id="WP_224002722.1">
    <property type="nucleotide sequence ID" value="NZ_CAJZAF010000013.1"/>
</dbReference>
<evidence type="ECO:0000256" key="2">
    <source>
        <dbReference type="ARBA" id="ARBA00022676"/>
    </source>
</evidence>
<comment type="similarity">
    <text evidence="1">Belongs to the glycosyltransferase group 1 family. Glycosyltransferase 4 subfamily.</text>
</comment>
<dbReference type="Pfam" id="PF13692">
    <property type="entry name" value="Glyco_trans_1_4"/>
    <property type="match status" value="1"/>
</dbReference>